<dbReference type="EMBL" id="CP061800">
    <property type="protein sequence ID" value="QTA90806.1"/>
    <property type="molecule type" value="Genomic_DNA"/>
</dbReference>
<dbReference type="KEGG" id="dmm:dnm_068670"/>
<protein>
    <submittedName>
        <fullName evidence="1">Uncharacterized protein</fullName>
    </submittedName>
</protein>
<name>A0A975GR96_9BACT</name>
<organism evidence="1 2">
    <name type="scientific">Desulfonema magnum</name>
    <dbReference type="NCBI Taxonomy" id="45655"/>
    <lineage>
        <taxon>Bacteria</taxon>
        <taxon>Pseudomonadati</taxon>
        <taxon>Thermodesulfobacteriota</taxon>
        <taxon>Desulfobacteria</taxon>
        <taxon>Desulfobacterales</taxon>
        <taxon>Desulfococcaceae</taxon>
        <taxon>Desulfonema</taxon>
    </lineage>
</organism>
<sequence length="435" mass="49737">MKMKAGNRIINNQLSITIVLLTLITLNTALAWSESEWGGHVRARGAVSWPDDESVFQLADTGPYYDSSGEFRLKTKAFFADWGFFETHYEAILSGGDTWQSKKFLERLSPDFFKNNLGGNPNDDLRLMDLTKTIDEDDDYIFYHRLDRLSLTLQPKWGTVCIGRQALTWGNGMLFNPMDLFNPFSPTDIERDYKIGDDMLTGQLSIKETGEFQFLYVPRRDMLSHDVEWDSSSLAGKLHFAAGTTEFDVMVARHYKDYIGGIGSTGYMGNAAWRMDATWTFLNAESGTDSFISLVANMDYSWVWWEKNFYGLIEFYYNGLGQDEYAEAMTDLDILPRLARGEMFTLGKTYLAGEIHLELHPLFNTYLTLLTNLSDPSGVLQPRAVWDITQDIQGILGANVYYGGKDTEFGGFRMPYTDFLEKPPNSVFLWLTWFF</sequence>
<dbReference type="RefSeq" id="WP_207678837.1">
    <property type="nucleotide sequence ID" value="NZ_CP061800.1"/>
</dbReference>
<dbReference type="AlphaFoldDB" id="A0A975GR96"/>
<dbReference type="Proteomes" id="UP000663722">
    <property type="component" value="Chromosome"/>
</dbReference>
<keyword evidence="2" id="KW-1185">Reference proteome</keyword>
<evidence type="ECO:0000313" key="1">
    <source>
        <dbReference type="EMBL" id="QTA90806.1"/>
    </source>
</evidence>
<gene>
    <name evidence="1" type="ORF">dnm_068670</name>
</gene>
<reference evidence="1" key="1">
    <citation type="journal article" date="2021" name="Microb. Physiol.">
        <title>Proteogenomic Insights into the Physiology of Marine, Sulfate-Reducing, Filamentous Desulfonema limicola and Desulfonema magnum.</title>
        <authorList>
            <person name="Schnaars V."/>
            <person name="Wohlbrand L."/>
            <person name="Scheve S."/>
            <person name="Hinrichs C."/>
            <person name="Reinhardt R."/>
            <person name="Rabus R."/>
        </authorList>
    </citation>
    <scope>NUCLEOTIDE SEQUENCE</scope>
    <source>
        <strain evidence="1">4be13</strain>
    </source>
</reference>
<proteinExistence type="predicted"/>
<evidence type="ECO:0000313" key="2">
    <source>
        <dbReference type="Proteomes" id="UP000663722"/>
    </source>
</evidence>
<accession>A0A975GR96</accession>